<evidence type="ECO:0000256" key="3">
    <source>
        <dbReference type="ARBA" id="ARBA00012483"/>
    </source>
</evidence>
<keyword evidence="9" id="KW-0862">Zinc</keyword>
<sequence>MLARRRSSHQQPQPQQGEQPSNLEQGVRGTTPADADDAAVGVSSSPDMLNEKKPKPILFTQSELDLLPTRKGIPPSQQSSSASNERDLHQGKHGHYGGHGGDPCPICLTVLENPRQNIRQLPCKHEFHSYCIDYWLTTKAVTCPICKLNLWNALGLDKNQQSQGNCKEEKKS</sequence>
<dbReference type="PROSITE" id="PS50089">
    <property type="entry name" value="ZF_RING_2"/>
    <property type="match status" value="1"/>
</dbReference>
<gene>
    <name evidence="15" type="ORF">H4219_005032</name>
</gene>
<feature type="compositionally biased region" description="Low complexity" evidence="13">
    <location>
        <begin position="29"/>
        <end position="47"/>
    </location>
</feature>
<comment type="subcellular location">
    <subcellularLocation>
        <location evidence="2">Membrane</location>
        <topology evidence="2">Multi-pass membrane protein</topology>
    </subcellularLocation>
</comment>
<feature type="domain" description="RING-type" evidence="14">
    <location>
        <begin position="104"/>
        <end position="147"/>
    </location>
</feature>
<dbReference type="GO" id="GO:0016020">
    <property type="term" value="C:membrane"/>
    <property type="evidence" value="ECO:0007669"/>
    <property type="project" value="UniProtKB-SubCell"/>
</dbReference>
<evidence type="ECO:0000256" key="7">
    <source>
        <dbReference type="ARBA" id="ARBA00022771"/>
    </source>
</evidence>
<keyword evidence="11" id="KW-0472">Membrane</keyword>
<feature type="compositionally biased region" description="Low complexity" evidence="13">
    <location>
        <begin position="9"/>
        <end position="21"/>
    </location>
</feature>
<evidence type="ECO:0000256" key="10">
    <source>
        <dbReference type="ARBA" id="ARBA00022989"/>
    </source>
</evidence>
<accession>A0A9W7ZUE7</accession>
<evidence type="ECO:0000256" key="12">
    <source>
        <dbReference type="PROSITE-ProRule" id="PRU00175"/>
    </source>
</evidence>
<evidence type="ECO:0000313" key="16">
    <source>
        <dbReference type="Proteomes" id="UP001150538"/>
    </source>
</evidence>
<dbReference type="PANTHER" id="PTHR45977:SF4">
    <property type="entry name" value="RING-TYPE DOMAIN-CONTAINING PROTEIN"/>
    <property type="match status" value="1"/>
</dbReference>
<keyword evidence="6" id="KW-0479">Metal-binding</keyword>
<dbReference type="GO" id="GO:0008270">
    <property type="term" value="F:zinc ion binding"/>
    <property type="evidence" value="ECO:0007669"/>
    <property type="project" value="UniProtKB-KW"/>
</dbReference>
<evidence type="ECO:0000256" key="5">
    <source>
        <dbReference type="ARBA" id="ARBA00022692"/>
    </source>
</evidence>
<dbReference type="Proteomes" id="UP001150538">
    <property type="component" value="Unassembled WGS sequence"/>
</dbReference>
<dbReference type="InterPro" id="IPR001841">
    <property type="entry name" value="Znf_RING"/>
</dbReference>
<name>A0A9W7ZUE7_9FUNG</name>
<dbReference type="PANTHER" id="PTHR45977">
    <property type="entry name" value="TARGET OF ERK KINASE MPK-1"/>
    <property type="match status" value="1"/>
</dbReference>
<keyword evidence="16" id="KW-1185">Reference proteome</keyword>
<evidence type="ECO:0000256" key="1">
    <source>
        <dbReference type="ARBA" id="ARBA00000900"/>
    </source>
</evidence>
<keyword evidence="5" id="KW-0812">Transmembrane</keyword>
<reference evidence="15" key="1">
    <citation type="submission" date="2022-07" db="EMBL/GenBank/DDBJ databases">
        <title>Phylogenomic reconstructions and comparative analyses of Kickxellomycotina fungi.</title>
        <authorList>
            <person name="Reynolds N.K."/>
            <person name="Stajich J.E."/>
            <person name="Barry K."/>
            <person name="Grigoriev I.V."/>
            <person name="Crous P."/>
            <person name="Smith M.E."/>
        </authorList>
    </citation>
    <scope>NUCLEOTIDE SEQUENCE</scope>
    <source>
        <strain evidence="15">NBRC 100468</strain>
    </source>
</reference>
<keyword evidence="4" id="KW-0808">Transferase</keyword>
<comment type="caution">
    <text evidence="15">The sequence shown here is derived from an EMBL/GenBank/DDBJ whole genome shotgun (WGS) entry which is preliminary data.</text>
</comment>
<dbReference type="SMART" id="SM00184">
    <property type="entry name" value="RING"/>
    <property type="match status" value="1"/>
</dbReference>
<evidence type="ECO:0000256" key="6">
    <source>
        <dbReference type="ARBA" id="ARBA00022723"/>
    </source>
</evidence>
<dbReference type="SUPFAM" id="SSF57850">
    <property type="entry name" value="RING/U-box"/>
    <property type="match status" value="1"/>
</dbReference>
<evidence type="ECO:0000256" key="9">
    <source>
        <dbReference type="ARBA" id="ARBA00022833"/>
    </source>
</evidence>
<organism evidence="15 16">
    <name type="scientific">Mycoemilia scoparia</name>
    <dbReference type="NCBI Taxonomy" id="417184"/>
    <lineage>
        <taxon>Eukaryota</taxon>
        <taxon>Fungi</taxon>
        <taxon>Fungi incertae sedis</taxon>
        <taxon>Zoopagomycota</taxon>
        <taxon>Kickxellomycotina</taxon>
        <taxon>Kickxellomycetes</taxon>
        <taxon>Kickxellales</taxon>
        <taxon>Kickxellaceae</taxon>
        <taxon>Mycoemilia</taxon>
    </lineage>
</organism>
<evidence type="ECO:0000256" key="2">
    <source>
        <dbReference type="ARBA" id="ARBA00004141"/>
    </source>
</evidence>
<protein>
    <recommendedName>
        <fullName evidence="3">RING-type E3 ubiquitin transferase</fullName>
        <ecNumber evidence="3">2.3.2.27</ecNumber>
    </recommendedName>
</protein>
<dbReference type="GO" id="GO:0016567">
    <property type="term" value="P:protein ubiquitination"/>
    <property type="evidence" value="ECO:0007669"/>
    <property type="project" value="TreeGrafter"/>
</dbReference>
<evidence type="ECO:0000256" key="4">
    <source>
        <dbReference type="ARBA" id="ARBA00022679"/>
    </source>
</evidence>
<keyword evidence="8" id="KW-0833">Ubl conjugation pathway</keyword>
<comment type="catalytic activity">
    <reaction evidence="1">
        <text>S-ubiquitinyl-[E2 ubiquitin-conjugating enzyme]-L-cysteine + [acceptor protein]-L-lysine = [E2 ubiquitin-conjugating enzyme]-L-cysteine + N(6)-ubiquitinyl-[acceptor protein]-L-lysine.</text>
        <dbReference type="EC" id="2.3.2.27"/>
    </reaction>
</comment>
<evidence type="ECO:0000313" key="15">
    <source>
        <dbReference type="EMBL" id="KAJ1913851.1"/>
    </source>
</evidence>
<evidence type="ECO:0000256" key="13">
    <source>
        <dbReference type="SAM" id="MobiDB-lite"/>
    </source>
</evidence>
<feature type="region of interest" description="Disordered" evidence="13">
    <location>
        <begin position="1"/>
        <end position="96"/>
    </location>
</feature>
<dbReference type="EC" id="2.3.2.27" evidence="3"/>
<dbReference type="InterPro" id="IPR013083">
    <property type="entry name" value="Znf_RING/FYVE/PHD"/>
</dbReference>
<dbReference type="Pfam" id="PF13639">
    <property type="entry name" value="zf-RING_2"/>
    <property type="match status" value="1"/>
</dbReference>
<dbReference type="Gene3D" id="3.30.40.10">
    <property type="entry name" value="Zinc/RING finger domain, C3HC4 (zinc finger)"/>
    <property type="match status" value="1"/>
</dbReference>
<keyword evidence="7 12" id="KW-0863">Zinc-finger</keyword>
<dbReference type="EMBL" id="JANBPU010000234">
    <property type="protein sequence ID" value="KAJ1913851.1"/>
    <property type="molecule type" value="Genomic_DNA"/>
</dbReference>
<dbReference type="OrthoDB" id="8062037at2759"/>
<evidence type="ECO:0000256" key="8">
    <source>
        <dbReference type="ARBA" id="ARBA00022786"/>
    </source>
</evidence>
<keyword evidence="10" id="KW-1133">Transmembrane helix</keyword>
<dbReference type="AlphaFoldDB" id="A0A9W7ZUE7"/>
<proteinExistence type="predicted"/>
<evidence type="ECO:0000256" key="11">
    <source>
        <dbReference type="ARBA" id="ARBA00023136"/>
    </source>
</evidence>
<evidence type="ECO:0000259" key="14">
    <source>
        <dbReference type="PROSITE" id="PS50089"/>
    </source>
</evidence>
<dbReference type="GO" id="GO:0061630">
    <property type="term" value="F:ubiquitin protein ligase activity"/>
    <property type="evidence" value="ECO:0007669"/>
    <property type="project" value="UniProtKB-EC"/>
</dbReference>
<dbReference type="GO" id="GO:0006511">
    <property type="term" value="P:ubiquitin-dependent protein catabolic process"/>
    <property type="evidence" value="ECO:0007669"/>
    <property type="project" value="TreeGrafter"/>
</dbReference>